<dbReference type="InterPro" id="IPR009072">
    <property type="entry name" value="Histone-fold"/>
</dbReference>
<dbReference type="PRINTS" id="PR00620">
    <property type="entry name" value="HISTONEH2A"/>
</dbReference>
<protein>
    <recommendedName>
        <fullName evidence="1">Histone H2A</fullName>
    </recommendedName>
</protein>
<gene>
    <name evidence="4" type="ORF">Fot_39340</name>
</gene>
<comment type="caution">
    <text evidence="4">The sequence shown here is derived from an EMBL/GenBank/DDBJ whole genome shotgun (WGS) entry which is preliminary data.</text>
</comment>
<comment type="subunit">
    <text evidence="1">The nucleosome is a histone octamer containing two molecules each of H2A, H2B, H3 and H4 assembled in one H3-H4 heterotetramer and two H2A-H2B heterodimers. The octamer wraps approximately 147 bp of DNA.</text>
</comment>
<keyword evidence="1" id="KW-0539">Nucleus</keyword>
<dbReference type="EMBL" id="JBFOLJ010000011">
    <property type="protein sequence ID" value="KAL2495583.1"/>
    <property type="molecule type" value="Genomic_DNA"/>
</dbReference>
<comment type="similarity">
    <text evidence="1">Belongs to the histone H2A family.</text>
</comment>
<accession>A0ABD1S571</accession>
<evidence type="ECO:0000256" key="2">
    <source>
        <dbReference type="SAM" id="MobiDB-lite"/>
    </source>
</evidence>
<keyword evidence="1" id="KW-0158">Chromosome</keyword>
<dbReference type="GO" id="GO:0003677">
    <property type="term" value="F:DNA binding"/>
    <property type="evidence" value="ECO:0007669"/>
    <property type="project" value="UniProtKB-KW"/>
</dbReference>
<keyword evidence="1" id="KW-0544">Nucleosome core</keyword>
<proteinExistence type="inferred from homology"/>
<dbReference type="InterPro" id="IPR002119">
    <property type="entry name" value="Histone_H2A"/>
</dbReference>
<evidence type="ECO:0000313" key="5">
    <source>
        <dbReference type="Proteomes" id="UP001604277"/>
    </source>
</evidence>
<dbReference type="SMART" id="SM00414">
    <property type="entry name" value="H2A"/>
    <property type="match status" value="1"/>
</dbReference>
<evidence type="ECO:0000259" key="3">
    <source>
        <dbReference type="Pfam" id="PF16211"/>
    </source>
</evidence>
<dbReference type="AlphaFoldDB" id="A0ABD1S571"/>
<evidence type="ECO:0000313" key="4">
    <source>
        <dbReference type="EMBL" id="KAL2495583.1"/>
    </source>
</evidence>
<name>A0ABD1S571_9LAMI</name>
<feature type="domain" description="Histone H2A C-terminal" evidence="3">
    <location>
        <begin position="69"/>
        <end position="100"/>
    </location>
</feature>
<dbReference type="SUPFAM" id="SSF47113">
    <property type="entry name" value="Histone-fold"/>
    <property type="match status" value="1"/>
</dbReference>
<keyword evidence="5" id="KW-1185">Reference proteome</keyword>
<keyword evidence="1" id="KW-0238">DNA-binding</keyword>
<dbReference type="InterPro" id="IPR032454">
    <property type="entry name" value="Histone_H2A_C"/>
</dbReference>
<dbReference type="GO" id="GO:0005634">
    <property type="term" value="C:nucleus"/>
    <property type="evidence" value="ECO:0007669"/>
    <property type="project" value="UniProtKB-SubCell"/>
</dbReference>
<dbReference type="GO" id="GO:0000786">
    <property type="term" value="C:nucleosome"/>
    <property type="evidence" value="ECO:0007669"/>
    <property type="project" value="UniProtKB-KW"/>
</dbReference>
<dbReference type="Pfam" id="PF16211">
    <property type="entry name" value="Histone_H2A_C"/>
    <property type="match status" value="1"/>
</dbReference>
<sequence>MEIPVKFKRVAAVLEEAAARYSKDLDNLLIKFPNSRSFEVLELAGNAARDNNKTRIVPRHIQLALRNYEELSKLLGDVTITNGGVMPNIHNHLLPKKTGGRRICQFLSNVPVKKRDSGTRTFASSSDKSSGIKSTSIPSMSQAESTNIHMEASHPNSVLSETAPSAVHLSDARENGVVLLEDDFLGQETPLTIDQIDLLREHQKILSGEVALHTSSLKRLSKEAAQILGKSISKSWNVRSCKKQLSP</sequence>
<comment type="subcellular location">
    <subcellularLocation>
        <location evidence="1">Nucleus</location>
    </subcellularLocation>
</comment>
<organism evidence="4 5">
    <name type="scientific">Forsythia ovata</name>
    <dbReference type="NCBI Taxonomy" id="205694"/>
    <lineage>
        <taxon>Eukaryota</taxon>
        <taxon>Viridiplantae</taxon>
        <taxon>Streptophyta</taxon>
        <taxon>Embryophyta</taxon>
        <taxon>Tracheophyta</taxon>
        <taxon>Spermatophyta</taxon>
        <taxon>Magnoliopsida</taxon>
        <taxon>eudicotyledons</taxon>
        <taxon>Gunneridae</taxon>
        <taxon>Pentapetalae</taxon>
        <taxon>asterids</taxon>
        <taxon>lamiids</taxon>
        <taxon>Lamiales</taxon>
        <taxon>Oleaceae</taxon>
        <taxon>Forsythieae</taxon>
        <taxon>Forsythia</taxon>
    </lineage>
</organism>
<evidence type="ECO:0000256" key="1">
    <source>
        <dbReference type="RuleBase" id="RU003767"/>
    </source>
</evidence>
<dbReference type="Gene3D" id="1.10.20.10">
    <property type="entry name" value="Histone, subunit A"/>
    <property type="match status" value="1"/>
</dbReference>
<feature type="region of interest" description="Disordered" evidence="2">
    <location>
        <begin position="116"/>
        <end position="145"/>
    </location>
</feature>
<feature type="compositionally biased region" description="Low complexity" evidence="2">
    <location>
        <begin position="124"/>
        <end position="137"/>
    </location>
</feature>
<dbReference type="PANTHER" id="PTHR23430">
    <property type="entry name" value="HISTONE H2A"/>
    <property type="match status" value="1"/>
</dbReference>
<dbReference type="Proteomes" id="UP001604277">
    <property type="component" value="Unassembled WGS sequence"/>
</dbReference>
<reference evidence="5" key="1">
    <citation type="submission" date="2024-07" db="EMBL/GenBank/DDBJ databases">
        <title>Two chromosome-level genome assemblies of Korean endemic species Abeliophyllum distichum and Forsythia ovata (Oleaceae).</title>
        <authorList>
            <person name="Jang H."/>
        </authorList>
    </citation>
    <scope>NUCLEOTIDE SEQUENCE [LARGE SCALE GENOMIC DNA]</scope>
</reference>